<dbReference type="OrthoDB" id="437889at2759"/>
<dbReference type="InterPro" id="IPR000198">
    <property type="entry name" value="RhoGAP_dom"/>
</dbReference>
<name>A0A5J4TRT6_9EUKA</name>
<dbReference type="GO" id="GO:0007165">
    <property type="term" value="P:signal transduction"/>
    <property type="evidence" value="ECO:0007669"/>
    <property type="project" value="InterPro"/>
</dbReference>
<dbReference type="PANTHER" id="PTHR45876:SF8">
    <property type="entry name" value="FI04035P"/>
    <property type="match status" value="1"/>
</dbReference>
<organism evidence="2 3">
    <name type="scientific">Streblomastix strix</name>
    <dbReference type="NCBI Taxonomy" id="222440"/>
    <lineage>
        <taxon>Eukaryota</taxon>
        <taxon>Metamonada</taxon>
        <taxon>Preaxostyla</taxon>
        <taxon>Oxymonadida</taxon>
        <taxon>Streblomastigidae</taxon>
        <taxon>Streblomastix</taxon>
    </lineage>
</organism>
<evidence type="ECO:0000313" key="3">
    <source>
        <dbReference type="Proteomes" id="UP000324800"/>
    </source>
</evidence>
<dbReference type="PANTHER" id="PTHR45876">
    <property type="entry name" value="FI04035P"/>
    <property type="match status" value="1"/>
</dbReference>
<proteinExistence type="predicted"/>
<comment type="caution">
    <text evidence="2">The sequence shown here is derived from an EMBL/GenBank/DDBJ whole genome shotgun (WGS) entry which is preliminary data.</text>
</comment>
<dbReference type="SMART" id="SM00324">
    <property type="entry name" value="RhoGAP"/>
    <property type="match status" value="1"/>
</dbReference>
<accession>A0A5J4TRT6</accession>
<dbReference type="AlphaFoldDB" id="A0A5J4TRT6"/>
<gene>
    <name evidence="2" type="ORF">EZS28_043497</name>
</gene>
<sequence length="201" mass="23572">IFLINKLSQTGGLKTQGIFRLSVPVSELDHAIVLLNLNDYSNTFFSQVLTSPHAYAVLLKRWFKILNDPIIPYSLYEDALNIIRPPILKDANYKQISVNEFMNKKLPQTNNLFLKYLIRFLKDEYTDENMLLNMMVVQNFATILASTLIRSNQEDKAVDVDQLRLEISFIMTVFKQIDNLTKEEETWMTEAEKWFFENFCK</sequence>
<reference evidence="2 3" key="1">
    <citation type="submission" date="2019-03" db="EMBL/GenBank/DDBJ databases">
        <title>Single cell metagenomics reveals metabolic interactions within the superorganism composed of flagellate Streblomastix strix and complex community of Bacteroidetes bacteria on its surface.</title>
        <authorList>
            <person name="Treitli S.C."/>
            <person name="Kolisko M."/>
            <person name="Husnik F."/>
            <person name="Keeling P."/>
            <person name="Hampl V."/>
        </authorList>
    </citation>
    <scope>NUCLEOTIDE SEQUENCE [LARGE SCALE GENOMIC DNA]</scope>
    <source>
        <strain evidence="2">ST1C</strain>
    </source>
</reference>
<dbReference type="Gene3D" id="1.10.555.10">
    <property type="entry name" value="Rho GTPase activation protein"/>
    <property type="match status" value="1"/>
</dbReference>
<evidence type="ECO:0000313" key="2">
    <source>
        <dbReference type="EMBL" id="KAA6360977.1"/>
    </source>
</evidence>
<evidence type="ECO:0000259" key="1">
    <source>
        <dbReference type="PROSITE" id="PS50238"/>
    </source>
</evidence>
<dbReference type="PROSITE" id="PS50238">
    <property type="entry name" value="RHOGAP"/>
    <property type="match status" value="1"/>
</dbReference>
<dbReference type="Pfam" id="PF00620">
    <property type="entry name" value="RhoGAP"/>
    <property type="match status" value="1"/>
</dbReference>
<protein>
    <recommendedName>
        <fullName evidence="1">Rho-GAP domain-containing protein</fullName>
    </recommendedName>
</protein>
<feature type="domain" description="Rho-GAP" evidence="1">
    <location>
        <begin position="1"/>
        <end position="181"/>
    </location>
</feature>
<dbReference type="GO" id="GO:0005737">
    <property type="term" value="C:cytoplasm"/>
    <property type="evidence" value="ECO:0007669"/>
    <property type="project" value="TreeGrafter"/>
</dbReference>
<dbReference type="InterPro" id="IPR008936">
    <property type="entry name" value="Rho_GTPase_activation_prot"/>
</dbReference>
<feature type="non-terminal residue" evidence="2">
    <location>
        <position position="1"/>
    </location>
</feature>
<dbReference type="GO" id="GO:0005096">
    <property type="term" value="F:GTPase activator activity"/>
    <property type="evidence" value="ECO:0007669"/>
    <property type="project" value="TreeGrafter"/>
</dbReference>
<dbReference type="Proteomes" id="UP000324800">
    <property type="component" value="Unassembled WGS sequence"/>
</dbReference>
<dbReference type="SUPFAM" id="SSF48350">
    <property type="entry name" value="GTPase activation domain, GAP"/>
    <property type="match status" value="1"/>
</dbReference>
<dbReference type="EMBL" id="SNRW01026193">
    <property type="protein sequence ID" value="KAA6360977.1"/>
    <property type="molecule type" value="Genomic_DNA"/>
</dbReference>